<proteinExistence type="predicted"/>
<evidence type="ECO:0000313" key="2">
    <source>
        <dbReference type="EMBL" id="TBN04047.1"/>
    </source>
</evidence>
<gene>
    <name evidence="2" type="ORF">EYD45_08530</name>
</gene>
<organism evidence="2 3">
    <name type="scientific">Hyunsoonleella flava</name>
    <dbReference type="NCBI Taxonomy" id="2527939"/>
    <lineage>
        <taxon>Bacteria</taxon>
        <taxon>Pseudomonadati</taxon>
        <taxon>Bacteroidota</taxon>
        <taxon>Flavobacteriia</taxon>
        <taxon>Flavobacteriales</taxon>
        <taxon>Flavobacteriaceae</taxon>
    </lineage>
</organism>
<feature type="chain" id="PRO_5020631185" description="Outer membrane protein beta-barrel domain-containing protein" evidence="1">
    <location>
        <begin position="23"/>
        <end position="227"/>
    </location>
</feature>
<name>A0A4Q9FJU5_9FLAO</name>
<dbReference type="RefSeq" id="WP_130964118.1">
    <property type="nucleotide sequence ID" value="NZ_SIRT01000005.1"/>
</dbReference>
<keyword evidence="1" id="KW-0732">Signal</keyword>
<sequence length="227" mass="25188">MKINPYILLVAVALCFVTTHHAQKGRYPITNGFSVFGGITKFDITTDNFVTSQGDGFLGGISATVDIPLRWYNVSFGMQLSESNIDILGRPSLISTENEFINYKMFAAQVAMLMHIKVIPNHFTIDAGPMLQYNGKLEFKNRDQEGYYINNYANLTAEDITNISQFNFNGAVGASLGIRNFKLKAQYIYGFTNILNKLENEGLDTTGGDARFKGNQSMLVLGAMVSF</sequence>
<accession>A0A4Q9FJU5</accession>
<keyword evidence="3" id="KW-1185">Reference proteome</keyword>
<dbReference type="Proteomes" id="UP000291142">
    <property type="component" value="Unassembled WGS sequence"/>
</dbReference>
<reference evidence="2 3" key="1">
    <citation type="submission" date="2019-02" db="EMBL/GenBank/DDBJ databases">
        <title>Hyunsoonleella sp., isolated from marine sediment.</title>
        <authorList>
            <person name="Liu B.-T."/>
        </authorList>
    </citation>
    <scope>NUCLEOTIDE SEQUENCE [LARGE SCALE GENOMIC DNA]</scope>
    <source>
        <strain evidence="2 3">T58</strain>
    </source>
</reference>
<evidence type="ECO:0000256" key="1">
    <source>
        <dbReference type="SAM" id="SignalP"/>
    </source>
</evidence>
<dbReference type="EMBL" id="SIRT01000005">
    <property type="protein sequence ID" value="TBN04047.1"/>
    <property type="molecule type" value="Genomic_DNA"/>
</dbReference>
<evidence type="ECO:0000313" key="3">
    <source>
        <dbReference type="Proteomes" id="UP000291142"/>
    </source>
</evidence>
<dbReference type="OrthoDB" id="1143271at2"/>
<dbReference type="AlphaFoldDB" id="A0A4Q9FJU5"/>
<feature type="signal peptide" evidence="1">
    <location>
        <begin position="1"/>
        <end position="22"/>
    </location>
</feature>
<evidence type="ECO:0008006" key="4">
    <source>
        <dbReference type="Google" id="ProtNLM"/>
    </source>
</evidence>
<comment type="caution">
    <text evidence="2">The sequence shown here is derived from an EMBL/GenBank/DDBJ whole genome shotgun (WGS) entry which is preliminary data.</text>
</comment>
<protein>
    <recommendedName>
        <fullName evidence="4">Outer membrane protein beta-barrel domain-containing protein</fullName>
    </recommendedName>
</protein>